<evidence type="ECO:0000256" key="9">
    <source>
        <dbReference type="ARBA" id="ARBA00045724"/>
    </source>
</evidence>
<evidence type="ECO:0000256" key="5">
    <source>
        <dbReference type="ARBA" id="ARBA00023315"/>
    </source>
</evidence>
<evidence type="ECO:0000256" key="1">
    <source>
        <dbReference type="ARBA" id="ARBA00005189"/>
    </source>
</evidence>
<dbReference type="AlphaFoldDB" id="A0A840A8X5"/>
<comment type="caution">
    <text evidence="11">The sequence shown here is derived from an EMBL/GenBank/DDBJ whole genome shotgun (WGS) entry which is preliminary data.</text>
</comment>
<reference evidence="11 12" key="1">
    <citation type="submission" date="2020-08" db="EMBL/GenBank/DDBJ databases">
        <title>Genomic Encyclopedia of Type Strains, Phase IV (KMG-IV): sequencing the most valuable type-strain genomes for metagenomic binning, comparative biology and taxonomic classification.</title>
        <authorList>
            <person name="Goeker M."/>
        </authorList>
    </citation>
    <scope>NUCLEOTIDE SEQUENCE [LARGE SCALE GENOMIC DNA]</scope>
    <source>
        <strain evidence="11 12">DSM 19979</strain>
    </source>
</reference>
<dbReference type="InterPro" id="IPR016181">
    <property type="entry name" value="Acyl_CoA_acyltransferase"/>
</dbReference>
<dbReference type="GO" id="GO:0043810">
    <property type="term" value="F:ornithine-acyl [acyl carrier protein] N-acyltransferase activity"/>
    <property type="evidence" value="ECO:0007669"/>
    <property type="project" value="UniProtKB-EC"/>
</dbReference>
<keyword evidence="5" id="KW-0012">Acyltransferase</keyword>
<organism evidence="11 12">
    <name type="scientific">Roseococcus suduntuyensis</name>
    <dbReference type="NCBI Taxonomy" id="455361"/>
    <lineage>
        <taxon>Bacteria</taxon>
        <taxon>Pseudomonadati</taxon>
        <taxon>Pseudomonadota</taxon>
        <taxon>Alphaproteobacteria</taxon>
        <taxon>Acetobacterales</taxon>
        <taxon>Roseomonadaceae</taxon>
        <taxon>Roseococcus</taxon>
    </lineage>
</organism>
<accession>A0A840A8X5</accession>
<keyword evidence="12" id="KW-1185">Reference proteome</keyword>
<dbReference type="SUPFAM" id="SSF55729">
    <property type="entry name" value="Acyl-CoA N-acyltransferases (Nat)"/>
    <property type="match status" value="1"/>
</dbReference>
<evidence type="ECO:0000256" key="6">
    <source>
        <dbReference type="ARBA" id="ARBA00038095"/>
    </source>
</evidence>
<gene>
    <name evidence="11" type="ORF">GGQ83_001945</name>
</gene>
<dbReference type="PANTHER" id="PTHR37323">
    <property type="entry name" value="GCN5-RELATED N-ACETYLTRANSFERASE"/>
    <property type="match status" value="1"/>
</dbReference>
<dbReference type="RefSeq" id="WP_184383562.1">
    <property type="nucleotide sequence ID" value="NZ_JACIDJ010000002.1"/>
</dbReference>
<dbReference type="Pfam" id="PF13444">
    <property type="entry name" value="Acetyltransf_5"/>
    <property type="match status" value="1"/>
</dbReference>
<evidence type="ECO:0000256" key="3">
    <source>
        <dbReference type="ARBA" id="ARBA00022679"/>
    </source>
</evidence>
<evidence type="ECO:0000313" key="12">
    <source>
        <dbReference type="Proteomes" id="UP000553193"/>
    </source>
</evidence>
<dbReference type="InterPro" id="IPR052351">
    <property type="entry name" value="Ornithine_N-alpha-AT"/>
</dbReference>
<evidence type="ECO:0000313" key="11">
    <source>
        <dbReference type="EMBL" id="MBB3898508.1"/>
    </source>
</evidence>
<evidence type="ECO:0000256" key="8">
    <source>
        <dbReference type="ARBA" id="ARBA00039866"/>
    </source>
</evidence>
<evidence type="ECO:0000256" key="10">
    <source>
        <dbReference type="ARBA" id="ARBA00047785"/>
    </source>
</evidence>
<dbReference type="PANTHER" id="PTHR37323:SF1">
    <property type="entry name" value="L-ORNITHINE N(ALPHA)-ACYLTRANSFERASE"/>
    <property type="match status" value="1"/>
</dbReference>
<sequence length="272" mass="30219">MMAEPIGQEFHFEELRSGHLGVRVASSEWEIRAAQALRFRVFYGEMGAQADAATQASGLDADAYDAVADHLLVVDHDRGEGPESVVGTYRLIRRAAAGRIGRFYSADEYDISRLEAFPGEVLELGRSCTDVAYRTRGTLQLLWGGIAAYVFRHKITLMFGCASLPGVELDANAERLSYLAHHHMAPENLRARALPQRYIPMEQLPQGSYDAKRALMDLPPLIKGYLRLGGFVGEGAVLDHQFNTTDVCVVVKTDLITDKYFKHYERQSGPKG</sequence>
<keyword evidence="4" id="KW-0443">Lipid metabolism</keyword>
<comment type="function">
    <text evidence="9">Catalyzes the first step in the biosynthesis of ornithine lipids, which are phosphorus-free membrane lipids. Catalyzes the 3-hydroxyacyl-acyl carrier protein-dependent acylation of ornithine to form lyso-ornithine lipid (LOL).</text>
</comment>
<name>A0A840A8X5_9PROT</name>
<keyword evidence="2" id="KW-0444">Lipid biosynthesis</keyword>
<dbReference type="Proteomes" id="UP000553193">
    <property type="component" value="Unassembled WGS sequence"/>
</dbReference>
<comment type="pathway">
    <text evidence="1">Lipid metabolism.</text>
</comment>
<protein>
    <recommendedName>
        <fullName evidence="8">L-ornithine N(alpha)-acyltransferase</fullName>
        <ecNumber evidence="7">2.3.2.30</ecNumber>
    </recommendedName>
</protein>
<dbReference type="Gene3D" id="3.40.630.30">
    <property type="match status" value="1"/>
</dbReference>
<dbReference type="EMBL" id="JACIDJ010000002">
    <property type="protein sequence ID" value="MBB3898508.1"/>
    <property type="molecule type" value="Genomic_DNA"/>
</dbReference>
<keyword evidence="3" id="KW-0808">Transferase</keyword>
<dbReference type="EC" id="2.3.2.30" evidence="7"/>
<evidence type="ECO:0000256" key="7">
    <source>
        <dbReference type="ARBA" id="ARBA00039058"/>
    </source>
</evidence>
<dbReference type="GO" id="GO:0006629">
    <property type="term" value="P:lipid metabolic process"/>
    <property type="evidence" value="ECO:0007669"/>
    <property type="project" value="UniProtKB-KW"/>
</dbReference>
<comment type="similarity">
    <text evidence="6">Belongs to the acetyltransferase family. OlsB subfamily.</text>
</comment>
<evidence type="ECO:0000256" key="2">
    <source>
        <dbReference type="ARBA" id="ARBA00022516"/>
    </source>
</evidence>
<evidence type="ECO:0000256" key="4">
    <source>
        <dbReference type="ARBA" id="ARBA00023098"/>
    </source>
</evidence>
<proteinExistence type="inferred from homology"/>
<comment type="catalytic activity">
    <reaction evidence="10">
        <text>a (3R)-hydroxyacyl-[ACP] + L-ornithine = a lyso-ornithine lipid + holo-[ACP] + H(+)</text>
        <dbReference type="Rhea" id="RHEA:20633"/>
        <dbReference type="Rhea" id="RHEA-COMP:9685"/>
        <dbReference type="Rhea" id="RHEA-COMP:9945"/>
        <dbReference type="ChEBI" id="CHEBI:15378"/>
        <dbReference type="ChEBI" id="CHEBI:46911"/>
        <dbReference type="ChEBI" id="CHEBI:64479"/>
        <dbReference type="ChEBI" id="CHEBI:78827"/>
        <dbReference type="ChEBI" id="CHEBI:138482"/>
        <dbReference type="EC" id="2.3.2.30"/>
    </reaction>
    <physiologicalReaction direction="left-to-right" evidence="10">
        <dbReference type="Rhea" id="RHEA:20634"/>
    </physiologicalReaction>
</comment>